<reference evidence="1" key="1">
    <citation type="journal article" date="2020" name="Cell">
        <title>Large-Scale Comparative Analyses of Tick Genomes Elucidate Their Genetic Diversity and Vector Capacities.</title>
        <authorList>
            <consortium name="Tick Genome and Microbiome Consortium (TIGMIC)"/>
            <person name="Jia N."/>
            <person name="Wang J."/>
            <person name="Shi W."/>
            <person name="Du L."/>
            <person name="Sun Y."/>
            <person name="Zhan W."/>
            <person name="Jiang J.F."/>
            <person name="Wang Q."/>
            <person name="Zhang B."/>
            <person name="Ji P."/>
            <person name="Bell-Sakyi L."/>
            <person name="Cui X.M."/>
            <person name="Yuan T.T."/>
            <person name="Jiang B.G."/>
            <person name="Yang W.F."/>
            <person name="Lam T.T."/>
            <person name="Chang Q.C."/>
            <person name="Ding S.J."/>
            <person name="Wang X.J."/>
            <person name="Zhu J.G."/>
            <person name="Ruan X.D."/>
            <person name="Zhao L."/>
            <person name="Wei J.T."/>
            <person name="Ye R.Z."/>
            <person name="Que T.C."/>
            <person name="Du C.H."/>
            <person name="Zhou Y.H."/>
            <person name="Cheng J.X."/>
            <person name="Dai P.F."/>
            <person name="Guo W.B."/>
            <person name="Han X.H."/>
            <person name="Huang E.J."/>
            <person name="Li L.F."/>
            <person name="Wei W."/>
            <person name="Gao Y.C."/>
            <person name="Liu J.Z."/>
            <person name="Shao H.Z."/>
            <person name="Wang X."/>
            <person name="Wang C.C."/>
            <person name="Yang T.C."/>
            <person name="Huo Q.B."/>
            <person name="Li W."/>
            <person name="Chen H.Y."/>
            <person name="Chen S.E."/>
            <person name="Zhou L.G."/>
            <person name="Ni X.B."/>
            <person name="Tian J.H."/>
            <person name="Sheng Y."/>
            <person name="Liu T."/>
            <person name="Pan Y.S."/>
            <person name="Xia L.Y."/>
            <person name="Li J."/>
            <person name="Zhao F."/>
            <person name="Cao W.C."/>
        </authorList>
    </citation>
    <scope>NUCLEOTIDE SEQUENCE</scope>
    <source>
        <strain evidence="1">Rsan-2018</strain>
    </source>
</reference>
<organism evidence="1 2">
    <name type="scientific">Rhipicephalus sanguineus</name>
    <name type="common">Brown dog tick</name>
    <name type="synonym">Ixodes sanguineus</name>
    <dbReference type="NCBI Taxonomy" id="34632"/>
    <lineage>
        <taxon>Eukaryota</taxon>
        <taxon>Metazoa</taxon>
        <taxon>Ecdysozoa</taxon>
        <taxon>Arthropoda</taxon>
        <taxon>Chelicerata</taxon>
        <taxon>Arachnida</taxon>
        <taxon>Acari</taxon>
        <taxon>Parasitiformes</taxon>
        <taxon>Ixodida</taxon>
        <taxon>Ixodoidea</taxon>
        <taxon>Ixodidae</taxon>
        <taxon>Rhipicephalinae</taxon>
        <taxon>Rhipicephalus</taxon>
        <taxon>Rhipicephalus</taxon>
    </lineage>
</organism>
<dbReference type="VEuPathDB" id="VectorBase:RSAN_048199"/>
<accession>A0A9D4PM50</accession>
<dbReference type="AlphaFoldDB" id="A0A9D4PM50"/>
<dbReference type="Proteomes" id="UP000821837">
    <property type="component" value="Chromosome 6"/>
</dbReference>
<evidence type="ECO:0000313" key="2">
    <source>
        <dbReference type="Proteomes" id="UP000821837"/>
    </source>
</evidence>
<keyword evidence="2" id="KW-1185">Reference proteome</keyword>
<evidence type="ECO:0000313" key="1">
    <source>
        <dbReference type="EMBL" id="KAH7946598.1"/>
    </source>
</evidence>
<sequence length="173" mass="19582">MLYLHFRKASPTARRSSWVLAVRLSDQFHCFALLRSGFLHAAVPSRTACNLQLFHGSQDSAVFWVRIGDALGVYHTWQDHRKWFEPRHEQLHKTSSGKHQPRISEFASAPSTQEFKTSFNQQQLEMWPSSSPSLEGIDVPDPLVSDSIHVKIPGASVATIDVLSHPMEPHTMI</sequence>
<reference evidence="1" key="2">
    <citation type="submission" date="2021-09" db="EMBL/GenBank/DDBJ databases">
        <authorList>
            <person name="Jia N."/>
            <person name="Wang J."/>
            <person name="Shi W."/>
            <person name="Du L."/>
            <person name="Sun Y."/>
            <person name="Zhan W."/>
            <person name="Jiang J."/>
            <person name="Wang Q."/>
            <person name="Zhang B."/>
            <person name="Ji P."/>
            <person name="Sakyi L.B."/>
            <person name="Cui X."/>
            <person name="Yuan T."/>
            <person name="Jiang B."/>
            <person name="Yang W."/>
            <person name="Lam T.T.-Y."/>
            <person name="Chang Q."/>
            <person name="Ding S."/>
            <person name="Wang X."/>
            <person name="Zhu J."/>
            <person name="Ruan X."/>
            <person name="Zhao L."/>
            <person name="Wei J."/>
            <person name="Que T."/>
            <person name="Du C."/>
            <person name="Cheng J."/>
            <person name="Dai P."/>
            <person name="Han X."/>
            <person name="Huang E."/>
            <person name="Gao Y."/>
            <person name="Liu J."/>
            <person name="Shao H."/>
            <person name="Ye R."/>
            <person name="Li L."/>
            <person name="Wei W."/>
            <person name="Wang X."/>
            <person name="Wang C."/>
            <person name="Huo Q."/>
            <person name="Li W."/>
            <person name="Guo W."/>
            <person name="Chen H."/>
            <person name="Chen S."/>
            <person name="Zhou L."/>
            <person name="Zhou L."/>
            <person name="Ni X."/>
            <person name="Tian J."/>
            <person name="Zhou Y."/>
            <person name="Sheng Y."/>
            <person name="Liu T."/>
            <person name="Pan Y."/>
            <person name="Xia L."/>
            <person name="Li J."/>
            <person name="Zhao F."/>
            <person name="Cao W."/>
        </authorList>
    </citation>
    <scope>NUCLEOTIDE SEQUENCE</scope>
    <source>
        <strain evidence="1">Rsan-2018</strain>
        <tissue evidence="1">Larvae</tissue>
    </source>
</reference>
<proteinExistence type="predicted"/>
<name>A0A9D4PM50_RHISA</name>
<protein>
    <submittedName>
        <fullName evidence="1">Uncharacterized protein</fullName>
    </submittedName>
</protein>
<dbReference type="EMBL" id="JABSTV010001252">
    <property type="protein sequence ID" value="KAH7946598.1"/>
    <property type="molecule type" value="Genomic_DNA"/>
</dbReference>
<gene>
    <name evidence="1" type="ORF">HPB52_001842</name>
</gene>
<comment type="caution">
    <text evidence="1">The sequence shown here is derived from an EMBL/GenBank/DDBJ whole genome shotgun (WGS) entry which is preliminary data.</text>
</comment>